<keyword evidence="1" id="KW-0479">Metal-binding</keyword>
<feature type="region of interest" description="Disordered" evidence="2">
    <location>
        <begin position="1"/>
        <end position="32"/>
    </location>
</feature>
<dbReference type="AlphaFoldDB" id="A0A8H3FPA4"/>
<comment type="caution">
    <text evidence="5">The sequence shown here is derived from an EMBL/GenBank/DDBJ whole genome shotgun (WGS) entry which is preliminary data.</text>
</comment>
<keyword evidence="3" id="KW-0472">Membrane</keyword>
<reference evidence="5" key="1">
    <citation type="submission" date="2021-03" db="EMBL/GenBank/DDBJ databases">
        <authorList>
            <person name="Tagirdzhanova G."/>
        </authorList>
    </citation>
    <scope>NUCLEOTIDE SEQUENCE</scope>
</reference>
<dbReference type="GO" id="GO:0046872">
    <property type="term" value="F:metal ion binding"/>
    <property type="evidence" value="ECO:0007669"/>
    <property type="project" value="UniProtKB-KW"/>
</dbReference>
<dbReference type="Gene3D" id="1.10.1280.10">
    <property type="entry name" value="Di-copper center containing domain from catechol oxidase"/>
    <property type="match status" value="1"/>
</dbReference>
<dbReference type="PANTHER" id="PTHR11474">
    <property type="entry name" value="TYROSINASE FAMILY MEMBER"/>
    <property type="match status" value="1"/>
</dbReference>
<feature type="transmembrane region" description="Helical" evidence="3">
    <location>
        <begin position="41"/>
        <end position="62"/>
    </location>
</feature>
<accession>A0A8H3FPA4</accession>
<keyword evidence="3" id="KW-1133">Transmembrane helix</keyword>
<keyword evidence="3" id="KW-0812">Transmembrane</keyword>
<dbReference type="InterPro" id="IPR002227">
    <property type="entry name" value="Tyrosinase_Cu-bd"/>
</dbReference>
<evidence type="ECO:0000256" key="2">
    <source>
        <dbReference type="SAM" id="MobiDB-lite"/>
    </source>
</evidence>
<evidence type="ECO:0000313" key="6">
    <source>
        <dbReference type="Proteomes" id="UP000664203"/>
    </source>
</evidence>
<evidence type="ECO:0000256" key="1">
    <source>
        <dbReference type="ARBA" id="ARBA00022723"/>
    </source>
</evidence>
<feature type="domain" description="Tyrosinase copper-binding" evidence="4">
    <location>
        <begin position="117"/>
        <end position="280"/>
    </location>
</feature>
<dbReference type="InterPro" id="IPR050316">
    <property type="entry name" value="Tyrosinase/Hemocyanin"/>
</dbReference>
<dbReference type="EMBL" id="CAJPDR010000215">
    <property type="protein sequence ID" value="CAF9926552.1"/>
    <property type="molecule type" value="Genomic_DNA"/>
</dbReference>
<dbReference type="OrthoDB" id="6132182at2759"/>
<organism evidence="5 6">
    <name type="scientific">Alectoria fallacina</name>
    <dbReference type="NCBI Taxonomy" id="1903189"/>
    <lineage>
        <taxon>Eukaryota</taxon>
        <taxon>Fungi</taxon>
        <taxon>Dikarya</taxon>
        <taxon>Ascomycota</taxon>
        <taxon>Pezizomycotina</taxon>
        <taxon>Lecanoromycetes</taxon>
        <taxon>OSLEUM clade</taxon>
        <taxon>Lecanoromycetidae</taxon>
        <taxon>Lecanorales</taxon>
        <taxon>Lecanorineae</taxon>
        <taxon>Parmeliaceae</taxon>
        <taxon>Alectoria</taxon>
    </lineage>
</organism>
<dbReference type="InterPro" id="IPR008922">
    <property type="entry name" value="Di-copper_centre_dom_sf"/>
</dbReference>
<evidence type="ECO:0000256" key="3">
    <source>
        <dbReference type="SAM" id="Phobius"/>
    </source>
</evidence>
<sequence length="315" mass="35418">MARLSDPSKGYAPLLGSESGDENNVKEKLPLQRQRTRGRPAFAVICVAIVCLAIGFTIGLFLRHNSRPSIAPHKSCLYPTLRHEWRSLSKKEKTAYVQAVQCLRTVPSRLGLNHTLFDDFPYFHSRTGESAHYTATFLSWHRWFIHIYENALRQQCGYTGYLTYWDWSLDWENITLAPVFDNELGFGGNGNTSDKSGFRGSCVTDGPFARLEVLFIGPIKAPHCLSRNFANSENLTEHAQPIRPVALAEVLRAPSYEEFKEALESGPHLSMPLSINGDFSAVSAPQGMRTKFRGVRDTDSRDYRSSLLPASYAVR</sequence>
<dbReference type="Proteomes" id="UP000664203">
    <property type="component" value="Unassembled WGS sequence"/>
</dbReference>
<evidence type="ECO:0000259" key="4">
    <source>
        <dbReference type="Pfam" id="PF00264"/>
    </source>
</evidence>
<dbReference type="SUPFAM" id="SSF48056">
    <property type="entry name" value="Di-copper centre-containing domain"/>
    <property type="match status" value="1"/>
</dbReference>
<name>A0A8H3FPA4_9LECA</name>
<proteinExistence type="predicted"/>
<gene>
    <name evidence="5" type="ORF">ALECFALPRED_003471</name>
</gene>
<keyword evidence="6" id="KW-1185">Reference proteome</keyword>
<dbReference type="GO" id="GO:0016491">
    <property type="term" value="F:oxidoreductase activity"/>
    <property type="evidence" value="ECO:0007669"/>
    <property type="project" value="InterPro"/>
</dbReference>
<dbReference type="PANTHER" id="PTHR11474:SF127">
    <property type="entry name" value="TYROSINASE COPPER-BINDING DOMAIN-CONTAINING PROTEIN"/>
    <property type="match status" value="1"/>
</dbReference>
<protein>
    <recommendedName>
        <fullName evidence="4">Tyrosinase copper-binding domain-containing protein</fullName>
    </recommendedName>
</protein>
<dbReference type="Pfam" id="PF00264">
    <property type="entry name" value="Tyrosinase"/>
    <property type="match status" value="1"/>
</dbReference>
<evidence type="ECO:0000313" key="5">
    <source>
        <dbReference type="EMBL" id="CAF9926552.1"/>
    </source>
</evidence>